<accession>A0ABU7FJL8</accession>
<protein>
    <submittedName>
        <fullName evidence="4">DUF6777 domain-containing protein</fullName>
    </submittedName>
</protein>
<dbReference type="Pfam" id="PF03793">
    <property type="entry name" value="PASTA"/>
    <property type="match status" value="1"/>
</dbReference>
<feature type="region of interest" description="Disordered" evidence="1">
    <location>
        <begin position="317"/>
        <end position="489"/>
    </location>
</feature>
<feature type="compositionally biased region" description="Low complexity" evidence="1">
    <location>
        <begin position="402"/>
        <end position="443"/>
    </location>
</feature>
<evidence type="ECO:0000259" key="2">
    <source>
        <dbReference type="Pfam" id="PF03793"/>
    </source>
</evidence>
<dbReference type="Proteomes" id="UP001333996">
    <property type="component" value="Unassembled WGS sequence"/>
</dbReference>
<dbReference type="Pfam" id="PF20568">
    <property type="entry name" value="DUF6777"/>
    <property type="match status" value="1"/>
</dbReference>
<dbReference type="RefSeq" id="WP_329507800.1">
    <property type="nucleotide sequence ID" value="NZ_BAAAYZ010000085.1"/>
</dbReference>
<dbReference type="CDD" id="cd06577">
    <property type="entry name" value="PASTA_pknB"/>
    <property type="match status" value="1"/>
</dbReference>
<comment type="caution">
    <text evidence="4">The sequence shown here is derived from an EMBL/GenBank/DDBJ whole genome shotgun (WGS) entry which is preliminary data.</text>
</comment>
<dbReference type="Gene3D" id="3.30.10.20">
    <property type="match status" value="1"/>
</dbReference>
<feature type="compositionally biased region" description="Gly residues" evidence="1">
    <location>
        <begin position="329"/>
        <end position="347"/>
    </location>
</feature>
<feature type="compositionally biased region" description="Low complexity" evidence="1">
    <location>
        <begin position="365"/>
        <end position="387"/>
    </location>
</feature>
<feature type="domain" description="DUF6777" evidence="3">
    <location>
        <begin position="77"/>
        <end position="234"/>
    </location>
</feature>
<feature type="domain" description="PASTA" evidence="2">
    <location>
        <begin position="259"/>
        <end position="318"/>
    </location>
</feature>
<reference evidence="4" key="1">
    <citation type="submission" date="2024-01" db="EMBL/GenBank/DDBJ databases">
        <title>First draft genome sequence data of TA4-1, the type strain of Gram-positive actinobacterium Streptomyces chiangmaiensis.</title>
        <authorList>
            <person name="Yasawong M."/>
            <person name="Nantapong N."/>
        </authorList>
    </citation>
    <scope>NUCLEOTIDE SEQUENCE</scope>
    <source>
        <strain evidence="4">TA4-1</strain>
    </source>
</reference>
<feature type="compositionally biased region" description="Low complexity" evidence="1">
    <location>
        <begin position="477"/>
        <end position="489"/>
    </location>
</feature>
<feature type="compositionally biased region" description="Polar residues" evidence="1">
    <location>
        <begin position="452"/>
        <end position="469"/>
    </location>
</feature>
<evidence type="ECO:0000259" key="3">
    <source>
        <dbReference type="Pfam" id="PF20568"/>
    </source>
</evidence>
<proteinExistence type="predicted"/>
<evidence type="ECO:0000256" key="1">
    <source>
        <dbReference type="SAM" id="MobiDB-lite"/>
    </source>
</evidence>
<sequence>MTLHAFLHIAGKSTARRIGFLLVATLVLSGCSKDAHLFAVKAVATGVPSLAPFFDERSGLGHDASVRARQAPGGLQAGNTPGLYGGSRKPTVCDVERLKEFLTDPKNGQKATVWAQVEGITEAEIPDYLDRLTPVLLRHDTLVRNHDYKKGRATPFNSLLQAGIAVLVDEQGQPTVKCSCGNPLRPFQGDSTRISVEFEDGNKKWPGYDRASVVTVRPAPRPLARLALVDVEDPDRGLDRPVGTTGGQDKPFDTQVRHKVPELAGMDYSPAVQRLVAEGLAVAYAGQGAPPDDAAVTGSDPGPGTELAFGQYVTLSVDRGDTNGPHGTTPGGTGAGTGGETAGGTKGGTSAPPTSSETRPGMTDAPAGSGAASSPPASNGSPPASGGRTPGAPYSPTASTRPPESSNAPPASSAPASTSAPGTTGAPSTGRPATSSAPISSAPVTGAPVTGRPTTSKPTSGKPATSAPGTSEPPVTRAPATGSPTAGTT</sequence>
<evidence type="ECO:0000313" key="4">
    <source>
        <dbReference type="EMBL" id="MED7823314.1"/>
    </source>
</evidence>
<gene>
    <name evidence="4" type="ORF">VXC91_15295</name>
</gene>
<dbReference type="InterPro" id="IPR046704">
    <property type="entry name" value="DUF6777"/>
</dbReference>
<name>A0ABU7FJL8_9ACTN</name>
<keyword evidence="5" id="KW-1185">Reference proteome</keyword>
<evidence type="ECO:0000313" key="5">
    <source>
        <dbReference type="Proteomes" id="UP001333996"/>
    </source>
</evidence>
<organism evidence="4 5">
    <name type="scientific">Streptomyces chiangmaiensis</name>
    <dbReference type="NCBI Taxonomy" id="766497"/>
    <lineage>
        <taxon>Bacteria</taxon>
        <taxon>Bacillati</taxon>
        <taxon>Actinomycetota</taxon>
        <taxon>Actinomycetes</taxon>
        <taxon>Kitasatosporales</taxon>
        <taxon>Streptomycetaceae</taxon>
        <taxon>Streptomyces</taxon>
    </lineage>
</organism>
<dbReference type="EMBL" id="JAYWVC010000041">
    <property type="protein sequence ID" value="MED7823314.1"/>
    <property type="molecule type" value="Genomic_DNA"/>
</dbReference>
<dbReference type="InterPro" id="IPR005543">
    <property type="entry name" value="PASTA_dom"/>
</dbReference>